<organism evidence="3 4">
    <name type="scientific">Ramlibacter monticola</name>
    <dbReference type="NCBI Taxonomy" id="1926872"/>
    <lineage>
        <taxon>Bacteria</taxon>
        <taxon>Pseudomonadati</taxon>
        <taxon>Pseudomonadota</taxon>
        <taxon>Betaproteobacteria</taxon>
        <taxon>Burkholderiales</taxon>
        <taxon>Comamonadaceae</taxon>
        <taxon>Ramlibacter</taxon>
    </lineage>
</organism>
<name>A0A936Z480_9BURK</name>
<dbReference type="SUPFAM" id="SSF159501">
    <property type="entry name" value="EreA/ChaN-like"/>
    <property type="match status" value="1"/>
</dbReference>
<dbReference type="AlphaFoldDB" id="A0A936Z480"/>
<reference evidence="3 4" key="1">
    <citation type="journal article" date="2017" name="Int. J. Syst. Evol. Microbiol.">
        <title>Ramlibacter monticola sp. nov., isolated from forest soil.</title>
        <authorList>
            <person name="Chaudhary D.K."/>
            <person name="Kim J."/>
        </authorList>
    </citation>
    <scope>NUCLEOTIDE SEQUENCE [LARGE SCALE GENOMIC DNA]</scope>
    <source>
        <strain evidence="3 4">KACC 19175</strain>
    </source>
</reference>
<feature type="signal peptide" evidence="1">
    <location>
        <begin position="1"/>
        <end position="19"/>
    </location>
</feature>
<proteinExistence type="predicted"/>
<sequence length="249" mass="26561">MRLTLAVVPLLLAGCAAIAPVPVPETQGIDAVLIGEQHDAAAHPRLQERWVSTLAQRGQLGAVALEMAERGTTTAGLAPGASDDEVKQALKWNKGTGWAWDRYGPAIMAAVRAGVPVVGGNLPREEMRQAMKDETLDVLLPGPALKAQQQAIRRGHCDMLPETQVQPMTRVQIARDISMARTISSSAAPGKTVLLLAGSGHVLPDIGVPQHLPATLVARSVLLPAQDTGKDYCEDFRKDMEKKRPQVAS</sequence>
<keyword evidence="3" id="KW-0449">Lipoprotein</keyword>
<evidence type="ECO:0000313" key="4">
    <source>
        <dbReference type="Proteomes" id="UP000599109"/>
    </source>
</evidence>
<gene>
    <name evidence="3" type="ORF">JJ685_26805</name>
</gene>
<evidence type="ECO:0000313" key="3">
    <source>
        <dbReference type="EMBL" id="MBL0394778.1"/>
    </source>
</evidence>
<evidence type="ECO:0000256" key="1">
    <source>
        <dbReference type="SAM" id="SignalP"/>
    </source>
</evidence>
<dbReference type="RefSeq" id="WP_201677441.1">
    <property type="nucleotide sequence ID" value="NZ_JAEQNE010000009.1"/>
</dbReference>
<dbReference type="PROSITE" id="PS51257">
    <property type="entry name" value="PROKAR_LIPOPROTEIN"/>
    <property type="match status" value="1"/>
</dbReference>
<keyword evidence="1" id="KW-0732">Signal</keyword>
<feature type="chain" id="PRO_5036820970" evidence="1">
    <location>
        <begin position="20"/>
        <end position="249"/>
    </location>
</feature>
<accession>A0A936Z480</accession>
<dbReference type="Gene3D" id="3.40.50.11550">
    <property type="match status" value="1"/>
</dbReference>
<dbReference type="Pfam" id="PF04187">
    <property type="entry name" value="Cofac_haem_bdg"/>
    <property type="match status" value="1"/>
</dbReference>
<protein>
    <submittedName>
        <fullName evidence="3">ChaN family lipoprotein</fullName>
    </submittedName>
</protein>
<dbReference type="InterPro" id="IPR007314">
    <property type="entry name" value="Cofac_haem-bd_dom"/>
</dbReference>
<keyword evidence="4" id="KW-1185">Reference proteome</keyword>
<dbReference type="Gene3D" id="1.10.8.760">
    <property type="entry name" value="Haem-binding uptake, Tiki superfamily, ChaN, domain 2"/>
    <property type="match status" value="1"/>
</dbReference>
<dbReference type="EMBL" id="JAEQNE010000009">
    <property type="protein sequence ID" value="MBL0394778.1"/>
    <property type="molecule type" value="Genomic_DNA"/>
</dbReference>
<dbReference type="Proteomes" id="UP000599109">
    <property type="component" value="Unassembled WGS sequence"/>
</dbReference>
<dbReference type="CDD" id="cd14727">
    <property type="entry name" value="ChanN-like"/>
    <property type="match status" value="1"/>
</dbReference>
<evidence type="ECO:0000259" key="2">
    <source>
        <dbReference type="Pfam" id="PF04187"/>
    </source>
</evidence>
<comment type="caution">
    <text evidence="3">The sequence shown here is derived from an EMBL/GenBank/DDBJ whole genome shotgun (WGS) entry which is preliminary data.</text>
</comment>
<feature type="domain" description="Haem-binding uptake Tiki superfamily ChaN" evidence="2">
    <location>
        <begin position="27"/>
        <end position="212"/>
    </location>
</feature>